<dbReference type="GO" id="GO:0005634">
    <property type="term" value="C:nucleus"/>
    <property type="evidence" value="ECO:0007669"/>
    <property type="project" value="TreeGrafter"/>
</dbReference>
<dbReference type="InterPro" id="IPR032704">
    <property type="entry name" value="Cms1"/>
</dbReference>
<dbReference type="PANTHER" id="PTHR24030">
    <property type="entry name" value="PROTEIN CMSS1"/>
    <property type="match status" value="1"/>
</dbReference>
<gene>
    <name evidence="2" type="ORF">Taro_044404</name>
</gene>
<feature type="compositionally biased region" description="Basic and acidic residues" evidence="1">
    <location>
        <begin position="25"/>
        <end position="51"/>
    </location>
</feature>
<comment type="caution">
    <text evidence="2">The sequence shown here is derived from an EMBL/GenBank/DDBJ whole genome shotgun (WGS) entry which is preliminary data.</text>
</comment>
<evidence type="ECO:0008006" key="4">
    <source>
        <dbReference type="Google" id="ProtNLM"/>
    </source>
</evidence>
<dbReference type="EMBL" id="NMUH01004997">
    <property type="protein sequence ID" value="MQM11494.1"/>
    <property type="molecule type" value="Genomic_DNA"/>
</dbReference>
<organism evidence="2 3">
    <name type="scientific">Colocasia esculenta</name>
    <name type="common">Wild taro</name>
    <name type="synonym">Arum esculentum</name>
    <dbReference type="NCBI Taxonomy" id="4460"/>
    <lineage>
        <taxon>Eukaryota</taxon>
        <taxon>Viridiplantae</taxon>
        <taxon>Streptophyta</taxon>
        <taxon>Embryophyta</taxon>
        <taxon>Tracheophyta</taxon>
        <taxon>Spermatophyta</taxon>
        <taxon>Magnoliopsida</taxon>
        <taxon>Liliopsida</taxon>
        <taxon>Araceae</taxon>
        <taxon>Aroideae</taxon>
        <taxon>Colocasieae</taxon>
        <taxon>Colocasia</taxon>
    </lineage>
</organism>
<keyword evidence="3" id="KW-1185">Reference proteome</keyword>
<dbReference type="OrthoDB" id="1929311at2759"/>
<feature type="compositionally biased region" description="Basic and acidic residues" evidence="1">
    <location>
        <begin position="58"/>
        <end position="76"/>
    </location>
</feature>
<name>A0A843X386_COLES</name>
<evidence type="ECO:0000313" key="3">
    <source>
        <dbReference type="Proteomes" id="UP000652761"/>
    </source>
</evidence>
<evidence type="ECO:0000256" key="1">
    <source>
        <dbReference type="SAM" id="MobiDB-lite"/>
    </source>
</evidence>
<accession>A0A843X386</accession>
<reference evidence="2" key="1">
    <citation type="submission" date="2017-07" db="EMBL/GenBank/DDBJ databases">
        <title>Taro Niue Genome Assembly and Annotation.</title>
        <authorList>
            <person name="Atibalentja N."/>
            <person name="Keating K."/>
            <person name="Fields C.J."/>
        </authorList>
    </citation>
    <scope>NUCLEOTIDE SEQUENCE</scope>
    <source>
        <strain evidence="2">Niue_2</strain>
        <tissue evidence="2">Leaf</tissue>
    </source>
</reference>
<feature type="region of interest" description="Disordered" evidence="1">
    <location>
        <begin position="1"/>
        <end position="83"/>
    </location>
</feature>
<evidence type="ECO:0000313" key="2">
    <source>
        <dbReference type="EMBL" id="MQM11494.1"/>
    </source>
</evidence>
<protein>
    <recommendedName>
        <fullName evidence="4">Protein CMSS1</fullName>
    </recommendedName>
</protein>
<dbReference type="GO" id="GO:0030686">
    <property type="term" value="C:90S preribosome"/>
    <property type="evidence" value="ECO:0007669"/>
    <property type="project" value="TreeGrafter"/>
</dbReference>
<proteinExistence type="predicted"/>
<dbReference type="AlphaFoldDB" id="A0A843X386"/>
<sequence>MASAAQRAPKRKRRPRDPSVPLSRPFERKGAQRKESGGSEEKRKRRKEEEKKKRKEQKKAQDERESGMNTEEEKGGEAGGTAASSSFLLSTAPIPQQLRFFLEQFESANKFKISSLELEAVKDTCIVKLAQGINQDVDNFCKHVKDTFGESWKEVLQEGKLLKGKVDAGRPALLIISISALRSLELLRIKKLIDMEALGLSRLSVIVLDMHKDAKGFSLFTLPQVRNEFWDLYKSHIHQRLVQGDLRICFYGPTSISESEKTQASDES</sequence>
<dbReference type="PANTHER" id="PTHR24030:SF0">
    <property type="entry name" value="PROTEIN CMSS1"/>
    <property type="match status" value="1"/>
</dbReference>
<dbReference type="Proteomes" id="UP000652761">
    <property type="component" value="Unassembled WGS sequence"/>
</dbReference>